<dbReference type="AlphaFoldDB" id="D8K830"/>
<keyword evidence="3" id="KW-1185">Reference proteome</keyword>
<dbReference type="HOGENOM" id="CLU_868281_0_0_6"/>
<sequence>MKSDNCRQFLGLKLSFICFFILCLVACGGNSVIKEKAGRNEEGQILWQAGEQYVRLSPSDGAVGNQHPAAVTPEEMRVVLESLFVPERRFIRKKLNPVFSPGEIQVLSSALSQGLALAGPNQDVTFVTIGIQQGTFAKVRKANTGRVFFRDGKLNIIFGMLHDEVRDQDRQTGEEIDRRLHPFVIGSRLFETKLSDVIALGEGKAFYLDPESGEEREDWLVLDIPTLVANAKADPNTPPGKQQVDSPLAEDIERSKQETQSLKEDLAKVKEVLFELKEELLELQQGGSYATIEARLQSLKNLYDNKLINSDEYRLKRGELLKGL</sequence>
<evidence type="ECO:0008006" key="4">
    <source>
        <dbReference type="Google" id="ProtNLM"/>
    </source>
</evidence>
<dbReference type="EMBL" id="CP002086">
    <property type="protein sequence ID" value="ADJ27025.1"/>
    <property type="molecule type" value="Genomic_DNA"/>
</dbReference>
<feature type="coiled-coil region" evidence="1">
    <location>
        <begin position="252"/>
        <end position="286"/>
    </location>
</feature>
<proteinExistence type="predicted"/>
<evidence type="ECO:0000256" key="1">
    <source>
        <dbReference type="SAM" id="Coils"/>
    </source>
</evidence>
<organism evidence="2 3">
    <name type="scientific">Nitrosococcus watsoni (strain C-113)</name>
    <dbReference type="NCBI Taxonomy" id="105559"/>
    <lineage>
        <taxon>Bacteria</taxon>
        <taxon>Pseudomonadati</taxon>
        <taxon>Pseudomonadota</taxon>
        <taxon>Gammaproteobacteria</taxon>
        <taxon>Chromatiales</taxon>
        <taxon>Chromatiaceae</taxon>
        <taxon>Nitrosococcus</taxon>
    </lineage>
</organism>
<dbReference type="RefSeq" id="WP_013219137.1">
    <property type="nucleotide sequence ID" value="NC_014315.1"/>
</dbReference>
<dbReference type="Proteomes" id="UP000000393">
    <property type="component" value="Chromosome"/>
</dbReference>
<gene>
    <name evidence="2" type="ordered locus">Nwat_0034</name>
</gene>
<reference evidence="2 3" key="1">
    <citation type="submission" date="2010-06" db="EMBL/GenBank/DDBJ databases">
        <title>Complete sequence of chromosome of Nitrosococcus watsoni C-113.</title>
        <authorList>
            <consortium name="US DOE Joint Genome Institute"/>
            <person name="Lucas S."/>
            <person name="Copeland A."/>
            <person name="Lapidus A."/>
            <person name="Cheng J.-F."/>
            <person name="Bruce D."/>
            <person name="Goodwin L."/>
            <person name="Pitluck S."/>
            <person name="Malfatti S.A."/>
            <person name="Chain P.S.G."/>
            <person name="Land M."/>
            <person name="Hauser L."/>
            <person name="Kyrpides N."/>
            <person name="Ivanova N."/>
            <person name="Cambell M.A."/>
            <person name="Heidelberg J.F."/>
            <person name="Klotz M.G."/>
            <person name="Woyke T."/>
        </authorList>
    </citation>
    <scope>NUCLEOTIDE SEQUENCE [LARGE SCALE GENOMIC DNA]</scope>
    <source>
        <strain evidence="2 3">C-113</strain>
    </source>
</reference>
<dbReference type="eggNOG" id="ENOG5032TA7">
    <property type="taxonomic scope" value="Bacteria"/>
</dbReference>
<dbReference type="KEGG" id="nwa:Nwat_0034"/>
<dbReference type="OrthoDB" id="5607912at2"/>
<name>D8K830_NITWC</name>
<accession>D8K830</accession>
<keyword evidence="1" id="KW-0175">Coiled coil</keyword>
<protein>
    <recommendedName>
        <fullName evidence="4">SHOCT domain-containing protein</fullName>
    </recommendedName>
</protein>
<evidence type="ECO:0000313" key="3">
    <source>
        <dbReference type="Proteomes" id="UP000000393"/>
    </source>
</evidence>
<evidence type="ECO:0000313" key="2">
    <source>
        <dbReference type="EMBL" id="ADJ27025.1"/>
    </source>
</evidence>
<dbReference type="STRING" id="105559.Nwat_0034"/>